<gene>
    <name evidence="1" type="ORF">Ocin01_05257</name>
</gene>
<comment type="caution">
    <text evidence="1">The sequence shown here is derived from an EMBL/GenBank/DDBJ whole genome shotgun (WGS) entry which is preliminary data.</text>
</comment>
<evidence type="ECO:0000313" key="2">
    <source>
        <dbReference type="Proteomes" id="UP000094527"/>
    </source>
</evidence>
<dbReference type="Proteomes" id="UP000094527">
    <property type="component" value="Unassembled WGS sequence"/>
</dbReference>
<protein>
    <submittedName>
        <fullName evidence="1">Uncharacterized protein</fullName>
    </submittedName>
</protein>
<dbReference type="AlphaFoldDB" id="A0A1D2N842"/>
<dbReference type="EMBL" id="LJIJ01000152">
    <property type="protein sequence ID" value="ODN01418.1"/>
    <property type="molecule type" value="Genomic_DNA"/>
</dbReference>
<proteinExistence type="predicted"/>
<evidence type="ECO:0000313" key="1">
    <source>
        <dbReference type="EMBL" id="ODN01418.1"/>
    </source>
</evidence>
<organism evidence="1 2">
    <name type="scientific">Orchesella cincta</name>
    <name type="common">Springtail</name>
    <name type="synonym">Podura cincta</name>
    <dbReference type="NCBI Taxonomy" id="48709"/>
    <lineage>
        <taxon>Eukaryota</taxon>
        <taxon>Metazoa</taxon>
        <taxon>Ecdysozoa</taxon>
        <taxon>Arthropoda</taxon>
        <taxon>Hexapoda</taxon>
        <taxon>Collembola</taxon>
        <taxon>Entomobryomorpha</taxon>
        <taxon>Entomobryoidea</taxon>
        <taxon>Orchesellidae</taxon>
        <taxon>Orchesellinae</taxon>
        <taxon>Orchesella</taxon>
    </lineage>
</organism>
<name>A0A1D2N842_ORCCI</name>
<sequence>MKDRIVTFEENVAELWRSHKQITDMLQHNGDMVTALQTAHLADHEDVSLQIMEIKIASKLLSEVIRNLSKNMSEFESRADNNNMPPEYSIGYSNFSSRLGEPVTEKAETGSLSIDCRAMEDDINNLWELSRNISKAQELFLVKLLEMDM</sequence>
<feature type="non-terminal residue" evidence="1">
    <location>
        <position position="149"/>
    </location>
</feature>
<keyword evidence="2" id="KW-1185">Reference proteome</keyword>
<accession>A0A1D2N842</accession>
<reference evidence="1 2" key="1">
    <citation type="journal article" date="2016" name="Genome Biol. Evol.">
        <title>Gene Family Evolution Reflects Adaptation to Soil Environmental Stressors in the Genome of the Collembolan Orchesella cincta.</title>
        <authorList>
            <person name="Faddeeva-Vakhrusheva A."/>
            <person name="Derks M.F."/>
            <person name="Anvar S.Y."/>
            <person name="Agamennone V."/>
            <person name="Suring W."/>
            <person name="Smit S."/>
            <person name="van Straalen N.M."/>
            <person name="Roelofs D."/>
        </authorList>
    </citation>
    <scope>NUCLEOTIDE SEQUENCE [LARGE SCALE GENOMIC DNA]</scope>
    <source>
        <tissue evidence="1">Mixed pool</tissue>
    </source>
</reference>